<accession>A0A427DJM1</accession>
<dbReference type="RefSeq" id="WP_125940579.1">
    <property type="nucleotide sequence ID" value="NZ_RHQL01000043.1"/>
</dbReference>
<protein>
    <recommendedName>
        <fullName evidence="5">Restriction endonuclease subunit S</fullName>
    </recommendedName>
</protein>
<dbReference type="AlphaFoldDB" id="A0A427DJM1"/>
<reference evidence="3 4" key="1">
    <citation type="submission" date="2018-10" db="EMBL/GenBank/DDBJ databases">
        <title>Transmission dynamics of multidrug resistant bacteria on intensive care unit surfaces.</title>
        <authorList>
            <person name="D'Souza A.W."/>
            <person name="Potter R.F."/>
            <person name="Wallace M."/>
            <person name="Shupe A."/>
            <person name="Patel S."/>
            <person name="Sun S."/>
            <person name="Gul D."/>
            <person name="Kwon J.H."/>
            <person name="Andleeb S."/>
            <person name="Burnham C.-A.D."/>
            <person name="Dantas G."/>
        </authorList>
    </citation>
    <scope>NUCLEOTIDE SEQUENCE [LARGE SCALE GENOMIC DNA]</scope>
    <source>
        <strain evidence="3 4">PX_177</strain>
    </source>
</reference>
<evidence type="ECO:0000256" key="2">
    <source>
        <dbReference type="ARBA" id="ARBA00023125"/>
    </source>
</evidence>
<proteinExistence type="predicted"/>
<name>A0A427DJM1_9GAMM</name>
<keyword evidence="1" id="KW-0680">Restriction system</keyword>
<gene>
    <name evidence="3" type="ORF">EGJ28_24295</name>
</gene>
<evidence type="ECO:0000313" key="3">
    <source>
        <dbReference type="EMBL" id="RRV03304.1"/>
    </source>
</evidence>
<dbReference type="Proteomes" id="UP000276506">
    <property type="component" value="Unassembled WGS sequence"/>
</dbReference>
<dbReference type="SUPFAM" id="SSF116734">
    <property type="entry name" value="DNA methylase specificity domain"/>
    <property type="match status" value="1"/>
</dbReference>
<dbReference type="Gene3D" id="3.90.220.20">
    <property type="entry name" value="DNA methylase specificity domains"/>
    <property type="match status" value="1"/>
</dbReference>
<comment type="caution">
    <text evidence="3">The sequence shown here is derived from an EMBL/GenBank/DDBJ whole genome shotgun (WGS) entry which is preliminary data.</text>
</comment>
<evidence type="ECO:0000256" key="1">
    <source>
        <dbReference type="ARBA" id="ARBA00022747"/>
    </source>
</evidence>
<keyword evidence="2" id="KW-0238">DNA-binding</keyword>
<dbReference type="EMBL" id="RHQL01000043">
    <property type="protein sequence ID" value="RRV03304.1"/>
    <property type="molecule type" value="Genomic_DNA"/>
</dbReference>
<organism evidence="3 4">
    <name type="scientific">Stutzerimonas xanthomarina</name>
    <dbReference type="NCBI Taxonomy" id="271420"/>
    <lineage>
        <taxon>Bacteria</taxon>
        <taxon>Pseudomonadati</taxon>
        <taxon>Pseudomonadota</taxon>
        <taxon>Gammaproteobacteria</taxon>
        <taxon>Pseudomonadales</taxon>
        <taxon>Pseudomonadaceae</taxon>
        <taxon>Stutzerimonas</taxon>
    </lineage>
</organism>
<sequence length="193" mass="21837">MVTLSEIAEIRAGHAFRGAITPDFEAHSRVIQIRDVDQQSGVDWAGLERCTITARKEPDWLQAGDILFQARGRKNFAVCVAEVPYGKVVCTQHFFVIRVYDQRFNPTFIEWQLNQSAAQRHFELNTPDVNTRHITLATLCATPVVFADQATQQKLHQLATLARKERLLFDAMMRTRQQQISAVASQILGEGTV</sequence>
<dbReference type="GO" id="GO:0003677">
    <property type="term" value="F:DNA binding"/>
    <property type="evidence" value="ECO:0007669"/>
    <property type="project" value="UniProtKB-KW"/>
</dbReference>
<dbReference type="GO" id="GO:0009307">
    <property type="term" value="P:DNA restriction-modification system"/>
    <property type="evidence" value="ECO:0007669"/>
    <property type="project" value="UniProtKB-KW"/>
</dbReference>
<evidence type="ECO:0000313" key="4">
    <source>
        <dbReference type="Proteomes" id="UP000276506"/>
    </source>
</evidence>
<dbReference type="InterPro" id="IPR044946">
    <property type="entry name" value="Restrct_endonuc_typeI_TRD_sf"/>
</dbReference>
<evidence type="ECO:0008006" key="5">
    <source>
        <dbReference type="Google" id="ProtNLM"/>
    </source>
</evidence>